<feature type="transmembrane region" description="Helical" evidence="7">
    <location>
        <begin position="344"/>
        <end position="364"/>
    </location>
</feature>
<evidence type="ECO:0000256" key="6">
    <source>
        <dbReference type="ARBA" id="ARBA00023136"/>
    </source>
</evidence>
<dbReference type="Pfam" id="PF07690">
    <property type="entry name" value="MFS_1"/>
    <property type="match status" value="1"/>
</dbReference>
<evidence type="ECO:0000256" key="1">
    <source>
        <dbReference type="ARBA" id="ARBA00004651"/>
    </source>
</evidence>
<dbReference type="Proteomes" id="UP001501570">
    <property type="component" value="Unassembled WGS sequence"/>
</dbReference>
<dbReference type="Gene3D" id="1.20.1720.10">
    <property type="entry name" value="Multidrug resistance protein D"/>
    <property type="match status" value="1"/>
</dbReference>
<evidence type="ECO:0000256" key="7">
    <source>
        <dbReference type="SAM" id="Phobius"/>
    </source>
</evidence>
<feature type="transmembrane region" description="Helical" evidence="7">
    <location>
        <begin position="150"/>
        <end position="173"/>
    </location>
</feature>
<name>A0ABP9SQE3_9ACTN</name>
<proteinExistence type="predicted"/>
<dbReference type="InterPro" id="IPR005829">
    <property type="entry name" value="Sugar_transporter_CS"/>
</dbReference>
<dbReference type="SUPFAM" id="SSF103473">
    <property type="entry name" value="MFS general substrate transporter"/>
    <property type="match status" value="1"/>
</dbReference>
<dbReference type="EMBL" id="BAABJQ010000042">
    <property type="protein sequence ID" value="GAA5200283.1"/>
    <property type="molecule type" value="Genomic_DNA"/>
</dbReference>
<organism evidence="9 10">
    <name type="scientific">Rugosimonospora acidiphila</name>
    <dbReference type="NCBI Taxonomy" id="556531"/>
    <lineage>
        <taxon>Bacteria</taxon>
        <taxon>Bacillati</taxon>
        <taxon>Actinomycetota</taxon>
        <taxon>Actinomycetes</taxon>
        <taxon>Micromonosporales</taxon>
        <taxon>Micromonosporaceae</taxon>
        <taxon>Rugosimonospora</taxon>
    </lineage>
</organism>
<feature type="transmembrane region" description="Helical" evidence="7">
    <location>
        <begin position="441"/>
        <end position="460"/>
    </location>
</feature>
<feature type="transmembrane region" description="Helical" evidence="7">
    <location>
        <begin position="238"/>
        <end position="260"/>
    </location>
</feature>
<dbReference type="InterPro" id="IPR011701">
    <property type="entry name" value="MFS"/>
</dbReference>
<feature type="domain" description="Major facilitator superfamily (MFS) profile" evidence="8">
    <location>
        <begin position="25"/>
        <end position="465"/>
    </location>
</feature>
<dbReference type="PRINTS" id="PR01036">
    <property type="entry name" value="TCRTETB"/>
</dbReference>
<dbReference type="PROSITE" id="PS00216">
    <property type="entry name" value="SUGAR_TRANSPORT_1"/>
    <property type="match status" value="1"/>
</dbReference>
<feature type="transmembrane region" description="Helical" evidence="7">
    <location>
        <begin position="280"/>
        <end position="299"/>
    </location>
</feature>
<keyword evidence="4 7" id="KW-0812">Transmembrane</keyword>
<dbReference type="InterPro" id="IPR036259">
    <property type="entry name" value="MFS_trans_sf"/>
</dbReference>
<accession>A0ABP9SQE3</accession>
<protein>
    <submittedName>
        <fullName evidence="9">DHA2 family efflux MFS transporter permease subunit</fullName>
    </submittedName>
</protein>
<keyword evidence="5 7" id="KW-1133">Transmembrane helix</keyword>
<evidence type="ECO:0000313" key="9">
    <source>
        <dbReference type="EMBL" id="GAA5200283.1"/>
    </source>
</evidence>
<evidence type="ECO:0000259" key="8">
    <source>
        <dbReference type="PROSITE" id="PS50850"/>
    </source>
</evidence>
<feature type="transmembrane region" description="Helical" evidence="7">
    <location>
        <begin position="370"/>
        <end position="391"/>
    </location>
</feature>
<dbReference type="PANTHER" id="PTHR42718">
    <property type="entry name" value="MAJOR FACILITATOR SUPERFAMILY MULTIDRUG TRANSPORTER MFSC"/>
    <property type="match status" value="1"/>
</dbReference>
<dbReference type="InterPro" id="IPR020846">
    <property type="entry name" value="MFS_dom"/>
</dbReference>
<evidence type="ECO:0000256" key="5">
    <source>
        <dbReference type="ARBA" id="ARBA00022989"/>
    </source>
</evidence>
<dbReference type="RefSeq" id="WP_345638383.1">
    <property type="nucleotide sequence ID" value="NZ_BAABJQ010000042.1"/>
</dbReference>
<keyword evidence="6 7" id="KW-0472">Membrane</keyword>
<reference evidence="10" key="1">
    <citation type="journal article" date="2019" name="Int. J. Syst. Evol. Microbiol.">
        <title>The Global Catalogue of Microorganisms (GCM) 10K type strain sequencing project: providing services to taxonomists for standard genome sequencing and annotation.</title>
        <authorList>
            <consortium name="The Broad Institute Genomics Platform"/>
            <consortium name="The Broad Institute Genome Sequencing Center for Infectious Disease"/>
            <person name="Wu L."/>
            <person name="Ma J."/>
        </authorList>
    </citation>
    <scope>NUCLEOTIDE SEQUENCE [LARGE SCALE GENOMIC DNA]</scope>
    <source>
        <strain evidence="10">JCM 18304</strain>
    </source>
</reference>
<feature type="transmembrane region" description="Helical" evidence="7">
    <location>
        <begin position="179"/>
        <end position="199"/>
    </location>
</feature>
<sequence>MVTLLLREPARPRVVREHRWAPWFAVITVCFGAFMGQLDASIVTLAFPALQGHFGIGLAAVQWVSLAYLLTLVALLVPVGRWSDRAGRKLVYLAGFVVFTAASAACGLAWSLTALVVLRVVQAAGAAMLQANSVALVATSVPPSSRRAALGVQAAAQALGLALGPTIGGLLVGSVGWRWIFYINVPVGVIALAAGWFLLPRTRNRAPSGGLDAAGVALLAVGSTCALIALSAGSGLHLSPATLAGFSLLAVAAVAGLVWWERRAASPLLDLSMVSSHGVAPGLGGALCGYMVLFGPLVLFPQTLTARGDSALHAGLLLTALPAGFGLAAATADRLLPGGWSDRRRCVAGGLVATVSGAALAASVPVPVTVLLLGLLGIGLGVYIPANNAAIMAAIPNRLAATAGGMVNMTRGLGTALGVTAVALALHLGQATADPGLDTPLTMLILAACALLATLAGRAAGRAPHAGPAEVIAGVPADVSAGGDGVGAA</sequence>
<feature type="transmembrane region" description="Helical" evidence="7">
    <location>
        <begin position="412"/>
        <end position="429"/>
    </location>
</feature>
<evidence type="ECO:0000313" key="10">
    <source>
        <dbReference type="Proteomes" id="UP001501570"/>
    </source>
</evidence>
<keyword evidence="3" id="KW-1003">Cell membrane</keyword>
<feature type="transmembrane region" description="Helical" evidence="7">
    <location>
        <begin position="116"/>
        <end position="138"/>
    </location>
</feature>
<feature type="transmembrane region" description="Helical" evidence="7">
    <location>
        <begin position="21"/>
        <end position="47"/>
    </location>
</feature>
<evidence type="ECO:0000256" key="3">
    <source>
        <dbReference type="ARBA" id="ARBA00022475"/>
    </source>
</evidence>
<dbReference type="PANTHER" id="PTHR42718:SF46">
    <property type="entry name" value="BLR6921 PROTEIN"/>
    <property type="match status" value="1"/>
</dbReference>
<feature type="transmembrane region" description="Helical" evidence="7">
    <location>
        <begin position="311"/>
        <end position="332"/>
    </location>
</feature>
<evidence type="ECO:0000256" key="4">
    <source>
        <dbReference type="ARBA" id="ARBA00022692"/>
    </source>
</evidence>
<dbReference type="Gene3D" id="1.20.1250.20">
    <property type="entry name" value="MFS general substrate transporter like domains"/>
    <property type="match status" value="1"/>
</dbReference>
<feature type="transmembrane region" description="Helical" evidence="7">
    <location>
        <begin position="211"/>
        <end position="232"/>
    </location>
</feature>
<evidence type="ECO:0000256" key="2">
    <source>
        <dbReference type="ARBA" id="ARBA00022448"/>
    </source>
</evidence>
<comment type="subcellular location">
    <subcellularLocation>
        <location evidence="1">Cell membrane</location>
        <topology evidence="1">Multi-pass membrane protein</topology>
    </subcellularLocation>
</comment>
<feature type="transmembrane region" description="Helical" evidence="7">
    <location>
        <begin position="53"/>
        <end position="78"/>
    </location>
</feature>
<dbReference type="PROSITE" id="PS50850">
    <property type="entry name" value="MFS"/>
    <property type="match status" value="1"/>
</dbReference>
<keyword evidence="2" id="KW-0813">Transport</keyword>
<keyword evidence="10" id="KW-1185">Reference proteome</keyword>
<feature type="transmembrane region" description="Helical" evidence="7">
    <location>
        <begin position="90"/>
        <end position="110"/>
    </location>
</feature>
<comment type="caution">
    <text evidence="9">The sequence shown here is derived from an EMBL/GenBank/DDBJ whole genome shotgun (WGS) entry which is preliminary data.</text>
</comment>
<gene>
    <name evidence="9" type="ORF">GCM10023322_77810</name>
</gene>